<dbReference type="Gene3D" id="1.10.287.380">
    <property type="entry name" value="Valyl-tRNA synthetase, C-terminal domain"/>
    <property type="match status" value="1"/>
</dbReference>
<keyword evidence="2" id="KW-0067">ATP-binding</keyword>
<feature type="compositionally biased region" description="Low complexity" evidence="4">
    <location>
        <begin position="60"/>
        <end position="84"/>
    </location>
</feature>
<evidence type="ECO:0000256" key="4">
    <source>
        <dbReference type="SAM" id="MobiDB-lite"/>
    </source>
</evidence>
<dbReference type="EMBL" id="MU070464">
    <property type="protein sequence ID" value="KAF5827602.1"/>
    <property type="molecule type" value="Genomic_DNA"/>
</dbReference>
<comment type="caution">
    <text evidence="6">The sequence shown here is derived from an EMBL/GenBank/DDBJ whole genome shotgun (WGS) entry which is preliminary data.</text>
</comment>
<dbReference type="PANTHER" id="PTHR42855">
    <property type="entry name" value="ABC TRANSPORTER ATP-BINDING SUBUNIT"/>
    <property type="match status" value="1"/>
</dbReference>
<protein>
    <recommendedName>
        <fullName evidence="5">ABC transporter Uup C-terminal domain-containing protein</fullName>
    </recommendedName>
</protein>
<dbReference type="PANTHER" id="PTHR42855:SF1">
    <property type="entry name" value="ABC TRANSPORTER DOMAIN-CONTAINING PROTEIN"/>
    <property type="match status" value="1"/>
</dbReference>
<dbReference type="Pfam" id="PF16326">
    <property type="entry name" value="ABC_tran_CTD"/>
    <property type="match status" value="1"/>
</dbReference>
<evidence type="ECO:0000259" key="5">
    <source>
        <dbReference type="Pfam" id="PF16326"/>
    </source>
</evidence>
<gene>
    <name evidence="6" type="ORF">DUNSADRAFT_369</name>
</gene>
<evidence type="ECO:0000256" key="2">
    <source>
        <dbReference type="ARBA" id="ARBA00022840"/>
    </source>
</evidence>
<dbReference type="Proteomes" id="UP000815325">
    <property type="component" value="Unassembled WGS sequence"/>
</dbReference>
<sequence>MDNVADRLMVVKGDGLVRLFEGSYGEYLEMLAEEKQEEEEILRQLELQDVRKQQAAQANSSSTTGKASSSSSGSSKKQGSSSSSSGGGSSKAGAAVVEAPTSPKKTATAHKPGRKLSWAEQQEYQKLCKRMEELEKQRNSLNEKIVVLAQSGSDLGELERCSLELGKCSDEEDSLSERWLELAELAGDL</sequence>
<keyword evidence="7" id="KW-1185">Reference proteome</keyword>
<evidence type="ECO:0000313" key="6">
    <source>
        <dbReference type="EMBL" id="KAF5827602.1"/>
    </source>
</evidence>
<keyword evidence="3" id="KW-0175">Coiled coil</keyword>
<proteinExistence type="predicted"/>
<reference evidence="6" key="1">
    <citation type="submission" date="2017-08" db="EMBL/GenBank/DDBJ databases">
        <authorList>
            <person name="Polle J.E."/>
            <person name="Barry K."/>
            <person name="Cushman J."/>
            <person name="Schmutz J."/>
            <person name="Tran D."/>
            <person name="Hathwaick L.T."/>
            <person name="Yim W.C."/>
            <person name="Jenkins J."/>
            <person name="Mckie-Krisberg Z.M."/>
            <person name="Prochnik S."/>
            <person name="Lindquist E."/>
            <person name="Dockter R.B."/>
            <person name="Adam C."/>
            <person name="Molina H."/>
            <person name="Bunkerborg J."/>
            <person name="Jin E."/>
            <person name="Buchheim M."/>
            <person name="Magnuson J."/>
        </authorList>
    </citation>
    <scope>NUCLEOTIDE SEQUENCE</scope>
    <source>
        <strain evidence="6">CCAP 19/18</strain>
    </source>
</reference>
<evidence type="ECO:0000256" key="3">
    <source>
        <dbReference type="SAM" id="Coils"/>
    </source>
</evidence>
<organism evidence="6 7">
    <name type="scientific">Dunaliella salina</name>
    <name type="common">Green alga</name>
    <name type="synonym">Protococcus salinus</name>
    <dbReference type="NCBI Taxonomy" id="3046"/>
    <lineage>
        <taxon>Eukaryota</taxon>
        <taxon>Viridiplantae</taxon>
        <taxon>Chlorophyta</taxon>
        <taxon>core chlorophytes</taxon>
        <taxon>Chlorophyceae</taxon>
        <taxon>CS clade</taxon>
        <taxon>Chlamydomonadales</taxon>
        <taxon>Dunaliellaceae</taxon>
        <taxon>Dunaliella</taxon>
    </lineage>
</organism>
<evidence type="ECO:0000313" key="7">
    <source>
        <dbReference type="Proteomes" id="UP000815325"/>
    </source>
</evidence>
<dbReference type="InterPro" id="IPR051309">
    <property type="entry name" value="ABCF_ATPase"/>
</dbReference>
<evidence type="ECO:0000256" key="1">
    <source>
        <dbReference type="ARBA" id="ARBA00022741"/>
    </source>
</evidence>
<feature type="region of interest" description="Disordered" evidence="4">
    <location>
        <begin position="50"/>
        <end position="117"/>
    </location>
</feature>
<dbReference type="InterPro" id="IPR037118">
    <property type="entry name" value="Val-tRNA_synth_C_sf"/>
</dbReference>
<dbReference type="InterPro" id="IPR032524">
    <property type="entry name" value="ABC_tran_C"/>
</dbReference>
<feature type="domain" description="ABC transporter Uup C-terminal" evidence="5">
    <location>
        <begin position="115"/>
        <end position="184"/>
    </location>
</feature>
<accession>A0ABQ7FZ32</accession>
<name>A0ABQ7FZ32_DUNSA</name>
<keyword evidence="1" id="KW-0547">Nucleotide-binding</keyword>
<feature type="coiled-coil region" evidence="3">
    <location>
        <begin position="117"/>
        <end position="151"/>
    </location>
</feature>